<evidence type="ECO:0000256" key="4">
    <source>
        <dbReference type="SAM" id="MobiDB-lite"/>
    </source>
</evidence>
<feature type="region of interest" description="Disordered" evidence="4">
    <location>
        <begin position="255"/>
        <end position="281"/>
    </location>
</feature>
<dbReference type="SUPFAM" id="SSF54928">
    <property type="entry name" value="RNA-binding domain, RBD"/>
    <property type="match status" value="1"/>
</dbReference>
<dbReference type="PROSITE" id="PS50102">
    <property type="entry name" value="RRM"/>
    <property type="match status" value="1"/>
</dbReference>
<dbReference type="PANTHER" id="PTHR45735">
    <property type="entry name" value="CLEAVAGE STIMULATION FACTOR SUBUNIT 2"/>
    <property type="match status" value="1"/>
</dbReference>
<keyword evidence="7" id="KW-1185">Reference proteome</keyword>
<protein>
    <submittedName>
        <fullName evidence="6">Putative RNA-binding protein</fullName>
    </submittedName>
</protein>
<dbReference type="Pfam" id="PF14327">
    <property type="entry name" value="CSTF2_hinge"/>
    <property type="match status" value="1"/>
</dbReference>
<dbReference type="CDD" id="cd12398">
    <property type="entry name" value="RRM_CSTF2_RNA15_like"/>
    <property type="match status" value="1"/>
</dbReference>
<dbReference type="PANTHER" id="PTHR45735:SF2">
    <property type="entry name" value="CLEAVAGE STIMULATION FACTOR SUBUNIT 2"/>
    <property type="match status" value="1"/>
</dbReference>
<evidence type="ECO:0000256" key="1">
    <source>
        <dbReference type="ARBA" id="ARBA00004123"/>
    </source>
</evidence>
<sequence length="364" mass="41456">MAETQQMRSVFVGNIPYDATEDQMRNIFSSAGVVTNFRIVFDRDTGKPKGYGFCEYQDVETAQSAVRNFRNLQFNGRPLRIGFATGCQNNNNDMSGHHKNLTPEGQYGARVEPEMIHHAISKTVSSLPPEQMFELMKQMKLCIQNNPMEARNLLVNNPQLAYALLQAQVIMKIVDPKVALNMLHRTSDSVPFTQYAEQLPAQSNPNPTYPNPGISRREPMYDNPQIPINTTPVAINPVQANDPYVTRVSSQAYNKVSPMPGHRPNPIESNNSDVNRDRDPRIYRSHQGDRETIYRHSVAPMKRQNDELGPQPFSRPRVERNQNVQPEHSELLSRVLSMTEEEIRLLPVDQKQSIMSLRSSYHAK</sequence>
<dbReference type="Proteomes" id="UP000078046">
    <property type="component" value="Unassembled WGS sequence"/>
</dbReference>
<feature type="region of interest" description="Disordered" evidence="4">
    <location>
        <begin position="303"/>
        <end position="326"/>
    </location>
</feature>
<dbReference type="OrthoDB" id="272703at2759"/>
<dbReference type="InterPro" id="IPR012677">
    <property type="entry name" value="Nucleotide-bd_a/b_plait_sf"/>
</dbReference>
<dbReference type="GO" id="GO:0003729">
    <property type="term" value="F:mRNA binding"/>
    <property type="evidence" value="ECO:0007669"/>
    <property type="project" value="TreeGrafter"/>
</dbReference>
<dbReference type="FunFam" id="1.25.40.630:FF:000001">
    <property type="entry name" value="Cleavage stimulation factor subunit 2"/>
    <property type="match status" value="1"/>
</dbReference>
<dbReference type="InterPro" id="IPR026896">
    <property type="entry name" value="CSTF_C"/>
</dbReference>
<name>A0A177BCE6_9BILA</name>
<feature type="domain" description="RRM" evidence="5">
    <location>
        <begin position="8"/>
        <end position="86"/>
    </location>
</feature>
<evidence type="ECO:0000313" key="6">
    <source>
        <dbReference type="EMBL" id="OAF71988.1"/>
    </source>
</evidence>
<dbReference type="Gene3D" id="1.25.40.630">
    <property type="match status" value="1"/>
</dbReference>
<dbReference type="InterPro" id="IPR000504">
    <property type="entry name" value="RRM_dom"/>
</dbReference>
<evidence type="ECO:0000256" key="3">
    <source>
        <dbReference type="PROSITE-ProRule" id="PRU00176"/>
    </source>
</evidence>
<dbReference type="InterPro" id="IPR038192">
    <property type="entry name" value="CSTF_C_sf"/>
</dbReference>
<dbReference type="Pfam" id="PF00076">
    <property type="entry name" value="RRM_1"/>
    <property type="match status" value="1"/>
</dbReference>
<comment type="subcellular location">
    <subcellularLocation>
        <location evidence="1">Nucleus</location>
    </subcellularLocation>
</comment>
<dbReference type="InterPro" id="IPR035979">
    <property type="entry name" value="RBD_domain_sf"/>
</dbReference>
<proteinExistence type="predicted"/>
<evidence type="ECO:0000256" key="2">
    <source>
        <dbReference type="ARBA" id="ARBA00023242"/>
    </source>
</evidence>
<dbReference type="SMART" id="SM00360">
    <property type="entry name" value="RRM"/>
    <property type="match status" value="1"/>
</dbReference>
<comment type="caution">
    <text evidence="6">The sequence shown here is derived from an EMBL/GenBank/DDBJ whole genome shotgun (WGS) entry which is preliminary data.</text>
</comment>
<dbReference type="AlphaFoldDB" id="A0A177BCE6"/>
<dbReference type="InterPro" id="IPR025742">
    <property type="entry name" value="CSTF2_hinge"/>
</dbReference>
<dbReference type="Gene3D" id="1.10.20.70">
    <property type="entry name" value="Transcription termination and cleavage factor, C-terminal domain"/>
    <property type="match status" value="1"/>
</dbReference>
<gene>
    <name evidence="6" type="ORF">A3Q56_00246</name>
</gene>
<accession>A0A177BCE6</accession>
<dbReference type="Pfam" id="PF14304">
    <property type="entry name" value="CSTF_C"/>
    <property type="match status" value="1"/>
</dbReference>
<keyword evidence="3" id="KW-0694">RNA-binding</keyword>
<dbReference type="GO" id="GO:0031124">
    <property type="term" value="P:mRNA 3'-end processing"/>
    <property type="evidence" value="ECO:0007669"/>
    <property type="project" value="InterPro"/>
</dbReference>
<dbReference type="EMBL" id="LWCA01000011">
    <property type="protein sequence ID" value="OAF71988.1"/>
    <property type="molecule type" value="Genomic_DNA"/>
</dbReference>
<evidence type="ECO:0000259" key="5">
    <source>
        <dbReference type="PROSITE" id="PS50102"/>
    </source>
</evidence>
<dbReference type="Gene3D" id="3.30.70.330">
    <property type="match status" value="1"/>
</dbReference>
<reference evidence="6 7" key="1">
    <citation type="submission" date="2016-04" db="EMBL/GenBank/DDBJ databases">
        <title>The genome of Intoshia linei affirms orthonectids as highly simplified spiralians.</title>
        <authorList>
            <person name="Mikhailov K.V."/>
            <person name="Slusarev G.S."/>
            <person name="Nikitin M.A."/>
            <person name="Logacheva M.D."/>
            <person name="Penin A."/>
            <person name="Aleoshin V."/>
            <person name="Panchin Y.V."/>
        </authorList>
    </citation>
    <scope>NUCLEOTIDE SEQUENCE [LARGE SCALE GENOMIC DNA]</scope>
    <source>
        <strain evidence="6">Intl2013</strain>
        <tissue evidence="6">Whole animal</tissue>
    </source>
</reference>
<keyword evidence="2" id="KW-0539">Nucleus</keyword>
<dbReference type="GO" id="GO:0005847">
    <property type="term" value="C:mRNA cleavage and polyadenylation specificity factor complex"/>
    <property type="evidence" value="ECO:0007669"/>
    <property type="project" value="TreeGrafter"/>
</dbReference>
<organism evidence="6 7">
    <name type="scientific">Intoshia linei</name>
    <dbReference type="NCBI Taxonomy" id="1819745"/>
    <lineage>
        <taxon>Eukaryota</taxon>
        <taxon>Metazoa</taxon>
        <taxon>Spiralia</taxon>
        <taxon>Lophotrochozoa</taxon>
        <taxon>Mesozoa</taxon>
        <taxon>Orthonectida</taxon>
        <taxon>Rhopaluridae</taxon>
        <taxon>Intoshia</taxon>
    </lineage>
</organism>
<evidence type="ECO:0000313" key="7">
    <source>
        <dbReference type="Proteomes" id="UP000078046"/>
    </source>
</evidence>